<keyword evidence="3" id="KW-0997">Cell inner membrane</keyword>
<evidence type="ECO:0000256" key="2">
    <source>
        <dbReference type="ARBA" id="ARBA00022475"/>
    </source>
</evidence>
<feature type="transmembrane region" description="Helical" evidence="12">
    <location>
        <begin position="109"/>
        <end position="128"/>
    </location>
</feature>
<keyword evidence="6 12" id="KW-0915">Sodium</keyword>
<evidence type="ECO:0000256" key="8">
    <source>
        <dbReference type="ARBA" id="ARBA00023136"/>
    </source>
</evidence>
<dbReference type="PANTHER" id="PTHR28259:SF1">
    <property type="entry name" value="FLUORIDE EXPORT PROTEIN 1-RELATED"/>
    <property type="match status" value="1"/>
</dbReference>
<evidence type="ECO:0000256" key="3">
    <source>
        <dbReference type="ARBA" id="ARBA00022519"/>
    </source>
</evidence>
<dbReference type="GO" id="GO:0062054">
    <property type="term" value="F:fluoride channel activity"/>
    <property type="evidence" value="ECO:0007669"/>
    <property type="project" value="UniProtKB-UniRule"/>
</dbReference>
<feature type="transmembrane region" description="Helical" evidence="12">
    <location>
        <begin position="6"/>
        <end position="29"/>
    </location>
</feature>
<gene>
    <name evidence="12 13" type="primary">crcB</name>
    <name evidence="12" type="synonym">fluC</name>
    <name evidence="13" type="ORF">JCM17846_15230</name>
</gene>
<sequence>MDMSGSFFTSMPIAIAAGGAIGAVSRHYLGSFIMRFSQGGFPLGTLLVNGLGAFLMGLLVELLALKFSLSPSLRGFLLVGLLGGFTTFSTYSLEMALLIERHQMLQAGLYAVLSFGLTLAGVFAGLYAGRFLA</sequence>
<feature type="transmembrane region" description="Helical" evidence="12">
    <location>
        <begin position="41"/>
        <end position="64"/>
    </location>
</feature>
<evidence type="ECO:0000256" key="10">
    <source>
        <dbReference type="ARBA" id="ARBA00035120"/>
    </source>
</evidence>
<dbReference type="InterPro" id="IPR003691">
    <property type="entry name" value="FluC"/>
</dbReference>
<keyword evidence="12" id="KW-0813">Transport</keyword>
<feature type="binding site" evidence="12">
    <location>
        <position position="83"/>
    </location>
    <ligand>
        <name>Na(+)</name>
        <dbReference type="ChEBI" id="CHEBI:29101"/>
        <note>structural</note>
    </ligand>
</feature>
<comment type="similarity">
    <text evidence="10 12">Belongs to the fluoride channel Fluc/FEX (TC 1.A.43) family.</text>
</comment>
<comment type="activity regulation">
    <text evidence="12">Na(+) is not transported, but it plays an essential structural role and its presence is essential for fluoride channel function.</text>
</comment>
<dbReference type="EMBL" id="BKCN01000006">
    <property type="protein sequence ID" value="GER03841.1"/>
    <property type="molecule type" value="Genomic_DNA"/>
</dbReference>
<dbReference type="GO" id="GO:0005886">
    <property type="term" value="C:plasma membrane"/>
    <property type="evidence" value="ECO:0007669"/>
    <property type="project" value="UniProtKB-SubCell"/>
</dbReference>
<dbReference type="NCBIfam" id="TIGR00494">
    <property type="entry name" value="crcB"/>
    <property type="match status" value="1"/>
</dbReference>
<comment type="subcellular location">
    <subcellularLocation>
        <location evidence="1 12">Cell membrane</location>
        <topology evidence="1 12">Multi-pass membrane protein</topology>
    </subcellularLocation>
</comment>
<keyword evidence="7 12" id="KW-0406">Ion transport</keyword>
<evidence type="ECO:0000256" key="5">
    <source>
        <dbReference type="ARBA" id="ARBA00022989"/>
    </source>
</evidence>
<protein>
    <recommendedName>
        <fullName evidence="12">Fluoride-specific ion channel FluC</fullName>
    </recommendedName>
</protein>
<comment type="caution">
    <text evidence="13">The sequence shown here is derived from an EMBL/GenBank/DDBJ whole genome shotgun (WGS) entry which is preliminary data.</text>
</comment>
<dbReference type="GO" id="GO:0140114">
    <property type="term" value="P:cellular detoxification of fluoride"/>
    <property type="evidence" value="ECO:0007669"/>
    <property type="project" value="UniProtKB-UniRule"/>
</dbReference>
<evidence type="ECO:0000256" key="6">
    <source>
        <dbReference type="ARBA" id="ARBA00023053"/>
    </source>
</evidence>
<evidence type="ECO:0000256" key="7">
    <source>
        <dbReference type="ARBA" id="ARBA00023065"/>
    </source>
</evidence>
<comment type="function">
    <text evidence="12">Fluoride-specific ion channel. Important for reducing fluoride concentration in the cell, thus reducing its toxicity.</text>
</comment>
<evidence type="ECO:0000313" key="14">
    <source>
        <dbReference type="Proteomes" id="UP000324996"/>
    </source>
</evidence>
<keyword evidence="14" id="KW-1185">Reference proteome</keyword>
<reference evidence="13 14" key="1">
    <citation type="submission" date="2019-09" db="EMBL/GenBank/DDBJ databases">
        <title>NBRP : Genome information of microbial organism related human and environment.</title>
        <authorList>
            <person name="Hattori M."/>
            <person name="Oshima K."/>
            <person name="Inaba H."/>
            <person name="Suda W."/>
            <person name="Sakamoto M."/>
            <person name="Iino T."/>
            <person name="Kitahara M."/>
            <person name="Oshida Y."/>
            <person name="Iida T."/>
            <person name="Kudo T."/>
            <person name="Itoh T."/>
            <person name="Ohkuma M."/>
        </authorList>
    </citation>
    <scope>NUCLEOTIDE SEQUENCE [LARGE SCALE GENOMIC DNA]</scope>
    <source>
        <strain evidence="13 14">Q-1</strain>
    </source>
</reference>
<evidence type="ECO:0000313" key="13">
    <source>
        <dbReference type="EMBL" id="GER03841.1"/>
    </source>
</evidence>
<evidence type="ECO:0000256" key="1">
    <source>
        <dbReference type="ARBA" id="ARBA00004651"/>
    </source>
</evidence>
<feature type="transmembrane region" description="Helical" evidence="12">
    <location>
        <begin position="76"/>
        <end position="97"/>
    </location>
</feature>
<feature type="binding site" evidence="12">
    <location>
        <position position="86"/>
    </location>
    <ligand>
        <name>Na(+)</name>
        <dbReference type="ChEBI" id="CHEBI:29101"/>
        <note>structural</note>
    </ligand>
</feature>
<organism evidence="13 14">
    <name type="scientific">Iodidimonas nitroreducens</name>
    <dbReference type="NCBI Taxonomy" id="1236968"/>
    <lineage>
        <taxon>Bacteria</taxon>
        <taxon>Pseudomonadati</taxon>
        <taxon>Pseudomonadota</taxon>
        <taxon>Alphaproteobacteria</taxon>
        <taxon>Iodidimonadales</taxon>
        <taxon>Iodidimonadaceae</taxon>
        <taxon>Iodidimonas</taxon>
    </lineage>
</organism>
<dbReference type="AlphaFoldDB" id="A0A5A7N6B2"/>
<evidence type="ECO:0000256" key="11">
    <source>
        <dbReference type="ARBA" id="ARBA00035585"/>
    </source>
</evidence>
<keyword evidence="5 12" id="KW-1133">Transmembrane helix</keyword>
<evidence type="ECO:0000256" key="12">
    <source>
        <dbReference type="HAMAP-Rule" id="MF_00454"/>
    </source>
</evidence>
<keyword evidence="9 12" id="KW-0407">Ion channel</keyword>
<name>A0A5A7N6B2_9PROT</name>
<dbReference type="PANTHER" id="PTHR28259">
    <property type="entry name" value="FLUORIDE EXPORT PROTEIN 1-RELATED"/>
    <property type="match status" value="1"/>
</dbReference>
<keyword evidence="8 12" id="KW-0472">Membrane</keyword>
<keyword evidence="4 12" id="KW-0812">Transmembrane</keyword>
<dbReference type="HAMAP" id="MF_00454">
    <property type="entry name" value="FluC"/>
    <property type="match status" value="1"/>
</dbReference>
<comment type="catalytic activity">
    <reaction evidence="11">
        <text>fluoride(in) = fluoride(out)</text>
        <dbReference type="Rhea" id="RHEA:76159"/>
        <dbReference type="ChEBI" id="CHEBI:17051"/>
    </reaction>
    <physiologicalReaction direction="left-to-right" evidence="11">
        <dbReference type="Rhea" id="RHEA:76160"/>
    </physiologicalReaction>
</comment>
<dbReference type="GO" id="GO:0046872">
    <property type="term" value="F:metal ion binding"/>
    <property type="evidence" value="ECO:0007669"/>
    <property type="project" value="UniProtKB-KW"/>
</dbReference>
<dbReference type="Pfam" id="PF02537">
    <property type="entry name" value="CRCB"/>
    <property type="match status" value="1"/>
</dbReference>
<evidence type="ECO:0000256" key="4">
    <source>
        <dbReference type="ARBA" id="ARBA00022692"/>
    </source>
</evidence>
<keyword evidence="2 12" id="KW-1003">Cell membrane</keyword>
<dbReference type="Proteomes" id="UP000324996">
    <property type="component" value="Unassembled WGS sequence"/>
</dbReference>
<keyword evidence="12" id="KW-0479">Metal-binding</keyword>
<proteinExistence type="inferred from homology"/>
<evidence type="ECO:0000256" key="9">
    <source>
        <dbReference type="ARBA" id="ARBA00023303"/>
    </source>
</evidence>
<accession>A0A5A7N6B2</accession>